<proteinExistence type="predicted"/>
<protein>
    <submittedName>
        <fullName evidence="1">Uncharacterized protein</fullName>
    </submittedName>
</protein>
<sequence length="284" mass="32196">MPAVTTRGSTTHCITRPLPVSTRTGYYLYRVWLRLKGRWRPCVSAPRGEAWPFEEDEMGPNKLINSLQLPGPRQLPPRQGGCLQHPHLALQRAAACSYYRFRSTSYDLLSRHLKKEHRREVMARRSSGYWLRDHIQDGLRDHIQDNILFQSWLPGDILAAWRVSASAVEKPTLALLAVKDAELDRQAEAICAAELQRLTSASLSSPLQPSARPSARTAREPLSPILVSNWMCRTGWEALFANANRRLLIAIRCHASSSILVIPYRFGWVPSSFTNIPTRPFHLA</sequence>
<name>E9EM82_METRA</name>
<evidence type="ECO:0000313" key="2">
    <source>
        <dbReference type="Proteomes" id="UP000002498"/>
    </source>
</evidence>
<organism evidence="1 2">
    <name type="scientific">Metarhizium robertsii (strain ARSEF 23 / ATCC MYA-3075)</name>
    <name type="common">Metarhizium anisopliae (strain ARSEF 23)</name>
    <dbReference type="NCBI Taxonomy" id="655844"/>
    <lineage>
        <taxon>Eukaryota</taxon>
        <taxon>Fungi</taxon>
        <taxon>Dikarya</taxon>
        <taxon>Ascomycota</taxon>
        <taxon>Pezizomycotina</taxon>
        <taxon>Sordariomycetes</taxon>
        <taxon>Hypocreomycetidae</taxon>
        <taxon>Hypocreales</taxon>
        <taxon>Clavicipitaceae</taxon>
        <taxon>Metarhizium</taxon>
    </lineage>
</organism>
<dbReference type="AlphaFoldDB" id="E9EM82"/>
<dbReference type="GeneID" id="19255870"/>
<dbReference type="KEGG" id="maj:MAA_01584"/>
<dbReference type="RefSeq" id="XP_007817773.2">
    <property type="nucleotide sequence ID" value="XM_007819582.2"/>
</dbReference>
<dbReference type="OrthoDB" id="4961226at2759"/>
<reference evidence="1 2" key="2">
    <citation type="journal article" date="2014" name="Proc. Natl. Acad. Sci. U.S.A.">
        <title>Trajectory and genomic determinants of fungal-pathogen speciation and host adaptation.</title>
        <authorList>
            <person name="Hu X."/>
            <person name="Xiao G."/>
            <person name="Zheng P."/>
            <person name="Shang Y."/>
            <person name="Su Y."/>
            <person name="Zhang X."/>
            <person name="Liu X."/>
            <person name="Zhan S."/>
            <person name="St Leger R.J."/>
            <person name="Wang C."/>
        </authorList>
    </citation>
    <scope>GENOME REANNOTATION</scope>
    <source>
        <strain evidence="2">ARSEF 23 / ATCC MYA-3075</strain>
    </source>
</reference>
<dbReference type="Proteomes" id="UP000002498">
    <property type="component" value="Unassembled WGS sequence"/>
</dbReference>
<accession>E9EM82</accession>
<evidence type="ECO:0000313" key="1">
    <source>
        <dbReference type="EMBL" id="EFZ04510.2"/>
    </source>
</evidence>
<dbReference type="EMBL" id="ADNJ02000009">
    <property type="protein sequence ID" value="EFZ04510.2"/>
    <property type="molecule type" value="Genomic_DNA"/>
</dbReference>
<comment type="caution">
    <text evidence="1">The sequence shown here is derived from an EMBL/GenBank/DDBJ whole genome shotgun (WGS) entry which is preliminary data.</text>
</comment>
<keyword evidence="2" id="KW-1185">Reference proteome</keyword>
<dbReference type="HOGENOM" id="CLU_085440_0_0_1"/>
<reference evidence="1 2" key="1">
    <citation type="journal article" date="2011" name="PLoS Genet.">
        <title>Genome sequencing and comparative transcriptomics of the model entomopathogenic fungi Metarhizium anisopliae and M. acridum.</title>
        <authorList>
            <person name="Gao Q."/>
            <person name="Jin K."/>
            <person name="Ying S.H."/>
            <person name="Zhang Y."/>
            <person name="Xiao G."/>
            <person name="Shang Y."/>
            <person name="Duan Z."/>
            <person name="Hu X."/>
            <person name="Xie X.Q."/>
            <person name="Zhou G."/>
            <person name="Peng G."/>
            <person name="Luo Z."/>
            <person name="Huang W."/>
            <person name="Wang B."/>
            <person name="Fang W."/>
            <person name="Wang S."/>
            <person name="Zhong Y."/>
            <person name="Ma L.J."/>
            <person name="St Leger R.J."/>
            <person name="Zhao G.P."/>
            <person name="Pei Y."/>
            <person name="Feng M.G."/>
            <person name="Xia Y."/>
            <person name="Wang C."/>
        </authorList>
    </citation>
    <scope>NUCLEOTIDE SEQUENCE [LARGE SCALE GENOMIC DNA]</scope>
    <source>
        <strain evidence="2">ARSEF 23 / ATCC MYA-3075</strain>
    </source>
</reference>
<gene>
    <name evidence="1" type="ORF">MAA_01584</name>
</gene>